<dbReference type="AlphaFoldDB" id="A0A5Q2RJN2"/>
<dbReference type="Gene3D" id="1.10.287.110">
    <property type="entry name" value="DnaJ domain"/>
    <property type="match status" value="1"/>
</dbReference>
<protein>
    <submittedName>
        <fullName evidence="4">DnaJ domain-containing protein</fullName>
    </submittedName>
</protein>
<organism evidence="4 5">
    <name type="scientific">Actinomarinicola tropica</name>
    <dbReference type="NCBI Taxonomy" id="2789776"/>
    <lineage>
        <taxon>Bacteria</taxon>
        <taxon>Bacillati</taxon>
        <taxon>Actinomycetota</taxon>
        <taxon>Acidimicrobiia</taxon>
        <taxon>Acidimicrobiales</taxon>
        <taxon>Iamiaceae</taxon>
        <taxon>Actinomarinicola</taxon>
    </lineage>
</organism>
<feature type="domain" description="J" evidence="3">
    <location>
        <begin position="16"/>
        <end position="86"/>
    </location>
</feature>
<dbReference type="EMBL" id="CP045851">
    <property type="protein sequence ID" value="QGG95112.1"/>
    <property type="molecule type" value="Genomic_DNA"/>
</dbReference>
<keyword evidence="5" id="KW-1185">Reference proteome</keyword>
<gene>
    <name evidence="4" type="ORF">GH723_08365</name>
</gene>
<keyword evidence="2" id="KW-0472">Membrane</keyword>
<dbReference type="PANTHER" id="PTHR24074">
    <property type="entry name" value="CO-CHAPERONE PROTEIN DJLA"/>
    <property type="match status" value="1"/>
</dbReference>
<evidence type="ECO:0000313" key="5">
    <source>
        <dbReference type="Proteomes" id="UP000334019"/>
    </source>
</evidence>
<keyword evidence="2" id="KW-1133">Transmembrane helix</keyword>
<proteinExistence type="predicted"/>
<reference evidence="4 5" key="1">
    <citation type="submission" date="2019-11" db="EMBL/GenBank/DDBJ databases">
        <authorList>
            <person name="He Y."/>
        </authorList>
    </citation>
    <scope>NUCLEOTIDE SEQUENCE [LARGE SCALE GENOMIC DNA]</scope>
    <source>
        <strain evidence="4 5">SCSIO 58843</strain>
    </source>
</reference>
<evidence type="ECO:0000313" key="4">
    <source>
        <dbReference type="EMBL" id="QGG95112.1"/>
    </source>
</evidence>
<dbReference type="InterPro" id="IPR036869">
    <property type="entry name" value="J_dom_sf"/>
</dbReference>
<keyword evidence="2" id="KW-0812">Transmembrane</keyword>
<dbReference type="PRINTS" id="PR00625">
    <property type="entry name" value="JDOMAIN"/>
</dbReference>
<feature type="region of interest" description="Disordered" evidence="1">
    <location>
        <begin position="1"/>
        <end position="27"/>
    </location>
</feature>
<evidence type="ECO:0000259" key="3">
    <source>
        <dbReference type="PROSITE" id="PS50076"/>
    </source>
</evidence>
<sequence>MRGGGGRTEERRTTTDHYTVLGVPPGATTGEIRAAQRRLALELHPDRHASSDPVRRAAVAERMAEVNASAAVLLDPERRRAYDASRRLAASTSSTSRIPPVAGPSSPVAAGPQGAALASMAGVLPWLALVGLLFGIFVFTAFAGGPGDDDGGDGVEAPAGTDTGTVGTVAVRDLRGQCVQLTAGFTLVVNCGVTPNEGRIVVQGSIGAECPEPTRPFTIEQQDALVCVEPGTASPRP</sequence>
<dbReference type="SUPFAM" id="SSF46565">
    <property type="entry name" value="Chaperone J-domain"/>
    <property type="match status" value="1"/>
</dbReference>
<dbReference type="CDD" id="cd06257">
    <property type="entry name" value="DnaJ"/>
    <property type="match status" value="1"/>
</dbReference>
<name>A0A5Q2RJN2_9ACTN</name>
<dbReference type="Proteomes" id="UP000334019">
    <property type="component" value="Chromosome"/>
</dbReference>
<evidence type="ECO:0000256" key="2">
    <source>
        <dbReference type="SAM" id="Phobius"/>
    </source>
</evidence>
<dbReference type="InterPro" id="IPR001623">
    <property type="entry name" value="DnaJ_domain"/>
</dbReference>
<accession>A0A5Q2RJN2</accession>
<dbReference type="SMART" id="SM00271">
    <property type="entry name" value="DnaJ"/>
    <property type="match status" value="1"/>
</dbReference>
<dbReference type="InterPro" id="IPR050817">
    <property type="entry name" value="DjlA_DnaK_co-chaperone"/>
</dbReference>
<dbReference type="Pfam" id="PF00226">
    <property type="entry name" value="DnaJ"/>
    <property type="match status" value="1"/>
</dbReference>
<evidence type="ECO:0000256" key="1">
    <source>
        <dbReference type="SAM" id="MobiDB-lite"/>
    </source>
</evidence>
<feature type="region of interest" description="Disordered" evidence="1">
    <location>
        <begin position="86"/>
        <end position="106"/>
    </location>
</feature>
<dbReference type="KEGG" id="atq:GH723_08365"/>
<feature type="transmembrane region" description="Helical" evidence="2">
    <location>
        <begin position="123"/>
        <end position="143"/>
    </location>
</feature>
<feature type="compositionally biased region" description="Low complexity" evidence="1">
    <location>
        <begin position="87"/>
        <end position="106"/>
    </location>
</feature>
<dbReference type="PROSITE" id="PS50076">
    <property type="entry name" value="DNAJ_2"/>
    <property type="match status" value="1"/>
</dbReference>